<dbReference type="SUPFAM" id="SSF143100">
    <property type="entry name" value="TTHA1013/TTHA0281-like"/>
    <property type="match status" value="1"/>
</dbReference>
<dbReference type="Gene3D" id="3.30.160.250">
    <property type="match status" value="1"/>
</dbReference>
<evidence type="ECO:0000313" key="2">
    <source>
        <dbReference type="EMBL" id="MCY3053221.1"/>
    </source>
</evidence>
<organism evidence="3 4">
    <name type="scientific">Aerococcus urinae</name>
    <dbReference type="NCBI Taxonomy" id="1376"/>
    <lineage>
        <taxon>Bacteria</taxon>
        <taxon>Bacillati</taxon>
        <taxon>Bacillota</taxon>
        <taxon>Bacilli</taxon>
        <taxon>Lactobacillales</taxon>
        <taxon>Aerococcaceae</taxon>
        <taxon>Aerococcus</taxon>
    </lineage>
</organism>
<evidence type="ECO:0000313" key="4">
    <source>
        <dbReference type="Proteomes" id="UP000594771"/>
    </source>
</evidence>
<protein>
    <submittedName>
        <fullName evidence="3">Type II toxin-antitoxin system HicB family antitoxin</fullName>
    </submittedName>
</protein>
<dbReference type="RefSeq" id="WP_060777628.1">
    <property type="nucleotide sequence ID" value="NZ_CAJHLF010000001.1"/>
</dbReference>
<dbReference type="Proteomes" id="UP000594771">
    <property type="component" value="Chromosome"/>
</dbReference>
<name>A0A0X8FDA4_9LACT</name>
<dbReference type="EMBL" id="CP065662">
    <property type="protein sequence ID" value="QPS01551.1"/>
    <property type="molecule type" value="Genomic_DNA"/>
</dbReference>
<dbReference type="KEGG" id="aun:AWM73_00770"/>
<dbReference type="InterPro" id="IPR035069">
    <property type="entry name" value="TTHA1013/TTHA0281-like"/>
</dbReference>
<dbReference type="AlphaFoldDB" id="A0A0X8FDA4"/>
<reference evidence="2" key="2">
    <citation type="submission" date="2022-09" db="EMBL/GenBank/DDBJ databases">
        <title>Aerococcus urinae taxonomy study.</title>
        <authorList>
            <person name="Christensen J."/>
            <person name="Senneby E."/>
        </authorList>
    </citation>
    <scope>NUCLEOTIDE SEQUENCE</scope>
    <source>
        <strain evidence="2">NLD-066-U95</strain>
    </source>
</reference>
<dbReference type="Proteomes" id="UP001069145">
    <property type="component" value="Unassembled WGS sequence"/>
</dbReference>
<evidence type="ECO:0000313" key="3">
    <source>
        <dbReference type="EMBL" id="QPS01551.1"/>
    </source>
</evidence>
<accession>A0A0X8FDA4</accession>
<gene>
    <name evidence="3" type="ORF">I6G68_00250</name>
    <name evidence="2" type="ORF">ODY43_04375</name>
</gene>
<proteinExistence type="predicted"/>
<keyword evidence="5" id="KW-1185">Reference proteome</keyword>
<dbReference type="OrthoDB" id="5419659at2"/>
<evidence type="ECO:0000313" key="5">
    <source>
        <dbReference type="Proteomes" id="UP001069145"/>
    </source>
</evidence>
<dbReference type="EMBL" id="JAOTML010000004">
    <property type="protein sequence ID" value="MCY3053221.1"/>
    <property type="molecule type" value="Genomic_DNA"/>
</dbReference>
<reference evidence="3 4" key="1">
    <citation type="submission" date="2020-12" db="EMBL/GenBank/DDBJ databases">
        <title>FDA dAtabase for Regulatory Grade micrObial Sequences (FDA-ARGOS): Supporting development and validation of Infectious Disease Dx tests.</title>
        <authorList>
            <person name="Sproer C."/>
            <person name="Gronow S."/>
            <person name="Severitt S."/>
            <person name="Schroder I."/>
            <person name="Tallon L."/>
            <person name="Sadzewicz L."/>
            <person name="Zhao X."/>
            <person name="Boylan J."/>
            <person name="Ott S."/>
            <person name="Bowen H."/>
            <person name="Vavikolanu K."/>
            <person name="Mehta A."/>
            <person name="Aluvathingal J."/>
            <person name="Nadendla S."/>
            <person name="Lowell S."/>
            <person name="Myers T."/>
            <person name="Yan Y."/>
            <person name="Sichtig H."/>
        </authorList>
    </citation>
    <scope>NUCLEOTIDE SEQUENCE [LARGE SCALE GENOMIC DNA]</scope>
    <source>
        <strain evidence="3 4">FDAARGOS_911</strain>
    </source>
</reference>
<evidence type="ECO:0000259" key="1">
    <source>
        <dbReference type="Pfam" id="PF15919"/>
    </source>
</evidence>
<dbReference type="InterPro" id="IPR031807">
    <property type="entry name" value="HicB-like"/>
</dbReference>
<sequence>MYLYYAIFTPSEDKYAIEFPDLDDAYSFGEDMNDALYMAKDLLEGWLIVAKKEGDSIPKASSPDDLKISEDALLVPIKVDLELS</sequence>
<feature type="domain" description="HicB-like antitoxin of toxin-antitoxin system" evidence="1">
    <location>
        <begin position="10"/>
        <end position="70"/>
    </location>
</feature>
<dbReference type="GeneID" id="35767485"/>
<dbReference type="Pfam" id="PF15919">
    <property type="entry name" value="HicB_lk_antitox"/>
    <property type="match status" value="1"/>
</dbReference>